<evidence type="ECO:0000313" key="1">
    <source>
        <dbReference type="EMBL" id="BAY17953.1"/>
    </source>
</evidence>
<gene>
    <name evidence="1" type="ORF">NIES21_37960</name>
</gene>
<accession>A0A1Z4GKC9</accession>
<dbReference type="AlphaFoldDB" id="A0A1Z4GKC9"/>
<reference evidence="1 2" key="1">
    <citation type="submission" date="2017-06" db="EMBL/GenBank/DDBJ databases">
        <title>Genome sequencing of cyanobaciteial culture collection at National Institute for Environmental Studies (NIES).</title>
        <authorList>
            <person name="Hirose Y."/>
            <person name="Shimura Y."/>
            <person name="Fujisawa T."/>
            <person name="Nakamura Y."/>
            <person name="Kawachi M."/>
        </authorList>
    </citation>
    <scope>NUCLEOTIDE SEQUENCE [LARGE SCALE GENOMIC DNA]</scope>
    <source>
        <strain evidence="1 2">NIES-21</strain>
    </source>
</reference>
<protein>
    <submittedName>
        <fullName evidence="1">Uncharacterized protein</fullName>
    </submittedName>
</protein>
<proteinExistence type="predicted"/>
<name>A0A1Z4GKC9_9CYAN</name>
<keyword evidence="2" id="KW-1185">Reference proteome</keyword>
<dbReference type="EMBL" id="AP018174">
    <property type="protein sequence ID" value="BAY17953.1"/>
    <property type="molecule type" value="Genomic_DNA"/>
</dbReference>
<evidence type="ECO:0000313" key="2">
    <source>
        <dbReference type="Proteomes" id="UP000218287"/>
    </source>
</evidence>
<sequence length="37" mass="4570">MVQVKQTKTVDKWQIDNLTRYFYVYISTRIFILLTDE</sequence>
<organism evidence="1 2">
    <name type="scientific">Anabaenopsis circularis NIES-21</name>
    <dbReference type="NCBI Taxonomy" id="1085406"/>
    <lineage>
        <taxon>Bacteria</taxon>
        <taxon>Bacillati</taxon>
        <taxon>Cyanobacteriota</taxon>
        <taxon>Cyanophyceae</taxon>
        <taxon>Nostocales</taxon>
        <taxon>Nodulariaceae</taxon>
        <taxon>Anabaenopsis</taxon>
    </lineage>
</organism>
<dbReference type="Proteomes" id="UP000218287">
    <property type="component" value="Chromosome"/>
</dbReference>